<dbReference type="Pfam" id="PF00359">
    <property type="entry name" value="PTS_EIIA_2"/>
    <property type="match status" value="1"/>
</dbReference>
<comment type="caution">
    <text evidence="7">The sequence shown here is derived from an EMBL/GenBank/DDBJ whole genome shotgun (WGS) entry which is preliminary data.</text>
</comment>
<evidence type="ECO:0000256" key="4">
    <source>
        <dbReference type="ARBA" id="ARBA00022679"/>
    </source>
</evidence>
<evidence type="ECO:0000313" key="7">
    <source>
        <dbReference type="EMBL" id="RBP00630.1"/>
    </source>
</evidence>
<evidence type="ECO:0000259" key="6">
    <source>
        <dbReference type="PROSITE" id="PS51094"/>
    </source>
</evidence>
<accession>A0A366EFW3</accession>
<keyword evidence="1" id="KW-0813">Transport</keyword>
<dbReference type="Proteomes" id="UP000252254">
    <property type="component" value="Unassembled WGS sequence"/>
</dbReference>
<dbReference type="InterPro" id="IPR016152">
    <property type="entry name" value="PTrfase/Anion_transptr"/>
</dbReference>
<evidence type="ECO:0000256" key="5">
    <source>
        <dbReference type="ARBA" id="ARBA00022683"/>
    </source>
</evidence>
<keyword evidence="4" id="KW-0808">Transferase</keyword>
<name>A0A366EFW3_9BACI</name>
<dbReference type="InterPro" id="IPR004715">
    <property type="entry name" value="PTS_IIA_fruc"/>
</dbReference>
<dbReference type="RefSeq" id="WP_245911301.1">
    <property type="nucleotide sequence ID" value="NZ_BAABQN010000002.1"/>
</dbReference>
<proteinExistence type="predicted"/>
<dbReference type="NCBIfam" id="TIGR00848">
    <property type="entry name" value="fruA"/>
    <property type="match status" value="1"/>
</dbReference>
<feature type="domain" description="PTS EIIA type-2" evidence="6">
    <location>
        <begin position="10"/>
        <end position="155"/>
    </location>
</feature>
<dbReference type="EMBL" id="QNRI01000002">
    <property type="protein sequence ID" value="RBP00630.1"/>
    <property type="molecule type" value="Genomic_DNA"/>
</dbReference>
<dbReference type="Gene3D" id="3.40.930.10">
    <property type="entry name" value="Mannitol-specific EII, Chain A"/>
    <property type="match status" value="1"/>
</dbReference>
<dbReference type="AlphaFoldDB" id="A0A366EFW3"/>
<organism evidence="7 8">
    <name type="scientific">Paraliobacillus ryukyuensis</name>
    <dbReference type="NCBI Taxonomy" id="200904"/>
    <lineage>
        <taxon>Bacteria</taxon>
        <taxon>Bacillati</taxon>
        <taxon>Bacillota</taxon>
        <taxon>Bacilli</taxon>
        <taxon>Bacillales</taxon>
        <taxon>Bacillaceae</taxon>
        <taxon>Paraliobacillus</taxon>
    </lineage>
</organism>
<protein>
    <submittedName>
        <fullName evidence="7">PTS system fructose-specific IIA component</fullName>
    </submittedName>
</protein>
<evidence type="ECO:0000313" key="8">
    <source>
        <dbReference type="Proteomes" id="UP000252254"/>
    </source>
</evidence>
<keyword evidence="5" id="KW-0598">Phosphotransferase system</keyword>
<dbReference type="PANTHER" id="PTHR47738:SF2">
    <property type="entry name" value="PTS SYSTEM FRUCTOSE-LIKE EIIA COMPONENT"/>
    <property type="match status" value="1"/>
</dbReference>
<evidence type="ECO:0000256" key="2">
    <source>
        <dbReference type="ARBA" id="ARBA00022553"/>
    </source>
</evidence>
<dbReference type="SUPFAM" id="SSF55804">
    <property type="entry name" value="Phoshotransferase/anion transport protein"/>
    <property type="match status" value="1"/>
</dbReference>
<keyword evidence="8" id="KW-1185">Reference proteome</keyword>
<dbReference type="InterPro" id="IPR002178">
    <property type="entry name" value="PTS_EIIA_type-2_dom"/>
</dbReference>
<dbReference type="PANTHER" id="PTHR47738">
    <property type="entry name" value="PTS SYSTEM FRUCTOSE-LIKE EIIA COMPONENT-RELATED"/>
    <property type="match status" value="1"/>
</dbReference>
<dbReference type="InterPro" id="IPR051541">
    <property type="entry name" value="PTS_SugarTrans_NitroReg"/>
</dbReference>
<evidence type="ECO:0000256" key="3">
    <source>
        <dbReference type="ARBA" id="ARBA00022597"/>
    </source>
</evidence>
<dbReference type="CDD" id="cd00211">
    <property type="entry name" value="PTS_IIA_fru"/>
    <property type="match status" value="1"/>
</dbReference>
<evidence type="ECO:0000256" key="1">
    <source>
        <dbReference type="ARBA" id="ARBA00022448"/>
    </source>
</evidence>
<gene>
    <name evidence="7" type="ORF">DES48_102395</name>
</gene>
<keyword evidence="3" id="KW-0762">Sugar transport</keyword>
<sequence>METEVIDLSELMTEETIDLEMDATTKEEVISQLVDLLVQKGMVESKAQFIQDVYEREQGGATGIGNGIAIPHGKSDSVRQTAIAIGRTKTAVAWETLDDEPISTFILFAVSDKDKNNLHLKLLAKIAGSLANDYVCDTVKHANSPKKVIETLQEGSQ</sequence>
<dbReference type="GO" id="GO:0009401">
    <property type="term" value="P:phosphoenolpyruvate-dependent sugar phosphotransferase system"/>
    <property type="evidence" value="ECO:0007669"/>
    <property type="project" value="UniProtKB-KW"/>
</dbReference>
<dbReference type="PROSITE" id="PS00372">
    <property type="entry name" value="PTS_EIIA_TYPE_2_HIS"/>
    <property type="match status" value="1"/>
</dbReference>
<reference evidence="7 8" key="1">
    <citation type="submission" date="2018-06" db="EMBL/GenBank/DDBJ databases">
        <title>Genomic Encyclopedia of Type Strains, Phase IV (KMG-IV): sequencing the most valuable type-strain genomes for metagenomic binning, comparative biology and taxonomic classification.</title>
        <authorList>
            <person name="Goeker M."/>
        </authorList>
    </citation>
    <scope>NUCLEOTIDE SEQUENCE [LARGE SCALE GENOMIC DNA]</scope>
    <source>
        <strain evidence="7 8">DSM 15140</strain>
    </source>
</reference>
<dbReference type="GO" id="GO:0016020">
    <property type="term" value="C:membrane"/>
    <property type="evidence" value="ECO:0007669"/>
    <property type="project" value="InterPro"/>
</dbReference>
<dbReference type="PROSITE" id="PS51094">
    <property type="entry name" value="PTS_EIIA_TYPE_2"/>
    <property type="match status" value="1"/>
</dbReference>
<dbReference type="GO" id="GO:0008982">
    <property type="term" value="F:protein-N(PI)-phosphohistidine-sugar phosphotransferase activity"/>
    <property type="evidence" value="ECO:0007669"/>
    <property type="project" value="InterPro"/>
</dbReference>
<keyword evidence="2" id="KW-0597">Phosphoprotein</keyword>